<comment type="similarity">
    <text evidence="3 8">Belongs to the transthyretin family. 5-hydroxyisourate hydrolase subfamily.</text>
</comment>
<evidence type="ECO:0000256" key="4">
    <source>
        <dbReference type="ARBA" id="ARBA00011881"/>
    </source>
</evidence>
<dbReference type="Gene3D" id="2.60.40.180">
    <property type="entry name" value="Transthyretin/hydroxyisourate hydrolase domain"/>
    <property type="match status" value="1"/>
</dbReference>
<dbReference type="PROSITE" id="PS00768">
    <property type="entry name" value="TRANSTHYRETIN_1"/>
    <property type="match status" value="1"/>
</dbReference>
<dbReference type="InterPro" id="IPR023419">
    <property type="entry name" value="Transthyretin_CS"/>
</dbReference>
<evidence type="ECO:0000256" key="1">
    <source>
        <dbReference type="ARBA" id="ARBA00001043"/>
    </source>
</evidence>
<dbReference type="AlphaFoldDB" id="A0A9Q4ELX5"/>
<dbReference type="CDD" id="cd05822">
    <property type="entry name" value="TLP_HIUase"/>
    <property type="match status" value="1"/>
</dbReference>
<protein>
    <recommendedName>
        <fullName evidence="8">5-hydroxyisourate hydrolase</fullName>
        <shortName evidence="8">HIU hydrolase</shortName>
        <shortName evidence="8">HIUHase</shortName>
        <ecNumber evidence="8">3.5.2.17</ecNumber>
    </recommendedName>
</protein>
<comment type="catalytic activity">
    <reaction evidence="1 8">
        <text>5-hydroxyisourate + H2O = 5-hydroxy-2-oxo-4-ureido-2,5-dihydro-1H-imidazole-5-carboxylate + H(+)</text>
        <dbReference type="Rhea" id="RHEA:23736"/>
        <dbReference type="ChEBI" id="CHEBI:15377"/>
        <dbReference type="ChEBI" id="CHEBI:15378"/>
        <dbReference type="ChEBI" id="CHEBI:18072"/>
        <dbReference type="ChEBI" id="CHEBI:58639"/>
        <dbReference type="EC" id="3.5.2.17"/>
    </reaction>
</comment>
<evidence type="ECO:0000256" key="7">
    <source>
        <dbReference type="PIRSR" id="PIRSR600895-51"/>
    </source>
</evidence>
<dbReference type="SUPFAM" id="SSF49472">
    <property type="entry name" value="Transthyretin (synonym: prealbumin)"/>
    <property type="match status" value="1"/>
</dbReference>
<dbReference type="PRINTS" id="PR00189">
    <property type="entry name" value="TRNSTHYRETIN"/>
</dbReference>
<dbReference type="GO" id="GO:0006144">
    <property type="term" value="P:purine nucleobase metabolic process"/>
    <property type="evidence" value="ECO:0007669"/>
    <property type="project" value="UniProtKB-KW"/>
</dbReference>
<evidence type="ECO:0000256" key="6">
    <source>
        <dbReference type="ARBA" id="ARBA00022801"/>
    </source>
</evidence>
<sequence>MGKLTTHILDLTCGKPAANVKIELKRLCEDKSLILIKGAFTNKDGRVDAPLLAGEELKSGEYVMEFHAGEYFAGKKANTAEPFLTIVTVRFHLSDPEADYHIPLLLSPFGYQVYRGS</sequence>
<comment type="caution">
    <text evidence="10">The sequence shown here is derived from an EMBL/GenBank/DDBJ whole genome shotgun (WGS) entry which is preliminary data.</text>
</comment>
<keyword evidence="5 8" id="KW-0659">Purine metabolism</keyword>
<dbReference type="Proteomes" id="UP001073053">
    <property type="component" value="Unassembled WGS sequence"/>
</dbReference>
<comment type="function">
    <text evidence="2">Catalyzes the hydrolysis of 5-hydroxyisourate (HIU) to 2-oxo-4-hydroxy-4-carboxy-5-ureidoimidazoline (OHCU).</text>
</comment>
<organism evidence="10 11">
    <name type="scientific">Bacillus halotolerans</name>
    <dbReference type="NCBI Taxonomy" id="260554"/>
    <lineage>
        <taxon>Bacteria</taxon>
        <taxon>Bacillati</taxon>
        <taxon>Bacillota</taxon>
        <taxon>Bacilli</taxon>
        <taxon>Bacillales</taxon>
        <taxon>Bacillaceae</taxon>
        <taxon>Bacillus</taxon>
    </lineage>
</organism>
<accession>A0A9Q4ELX5</accession>
<dbReference type="EMBL" id="JALAWA010000015">
    <property type="protein sequence ID" value="MCY9186704.1"/>
    <property type="molecule type" value="Genomic_DNA"/>
</dbReference>
<evidence type="ECO:0000256" key="8">
    <source>
        <dbReference type="RuleBase" id="RU361270"/>
    </source>
</evidence>
<dbReference type="InterPro" id="IPR023418">
    <property type="entry name" value="Thyroxine_BS"/>
</dbReference>
<dbReference type="NCBIfam" id="TIGR02962">
    <property type="entry name" value="hdxy_isourate"/>
    <property type="match status" value="1"/>
</dbReference>
<keyword evidence="6 8" id="KW-0378">Hydrolase</keyword>
<evidence type="ECO:0000313" key="11">
    <source>
        <dbReference type="Proteomes" id="UP001073053"/>
    </source>
</evidence>
<dbReference type="PANTHER" id="PTHR10395:SF7">
    <property type="entry name" value="5-HYDROXYISOURATE HYDROLASE"/>
    <property type="match status" value="1"/>
</dbReference>
<reference evidence="10" key="1">
    <citation type="submission" date="2022-02" db="EMBL/GenBank/DDBJ databases">
        <title>Crop Bioprotection Bacillus Genome Sequencing.</title>
        <authorList>
            <person name="Dunlap C."/>
        </authorList>
    </citation>
    <scope>NUCLEOTIDE SEQUENCE</scope>
    <source>
        <strain evidence="10">EC49O2N-C10</strain>
    </source>
</reference>
<evidence type="ECO:0000259" key="9">
    <source>
        <dbReference type="Pfam" id="PF00576"/>
    </source>
</evidence>
<feature type="binding site" evidence="7">
    <location>
        <position position="46"/>
    </location>
    <ligand>
        <name>substrate</name>
    </ligand>
</feature>
<dbReference type="PROSITE" id="PS00769">
    <property type="entry name" value="TRANSTHYRETIN_2"/>
    <property type="match status" value="1"/>
</dbReference>
<dbReference type="GO" id="GO:0033971">
    <property type="term" value="F:hydroxyisourate hydrolase activity"/>
    <property type="evidence" value="ECO:0007669"/>
    <property type="project" value="UniProtKB-EC"/>
</dbReference>
<dbReference type="InterPro" id="IPR036817">
    <property type="entry name" value="Transthyretin/HIU_hydrolase_sf"/>
</dbReference>
<feature type="binding site" evidence="7">
    <location>
        <position position="114"/>
    </location>
    <ligand>
        <name>substrate</name>
    </ligand>
</feature>
<gene>
    <name evidence="10" type="primary">uraH</name>
    <name evidence="10" type="ORF">MOF03_19035</name>
</gene>
<evidence type="ECO:0000256" key="2">
    <source>
        <dbReference type="ARBA" id="ARBA00002704"/>
    </source>
</evidence>
<comment type="subunit">
    <text evidence="4 8">Homotetramer.</text>
</comment>
<evidence type="ECO:0000256" key="3">
    <source>
        <dbReference type="ARBA" id="ARBA00009850"/>
    </source>
</evidence>
<dbReference type="EC" id="3.5.2.17" evidence="8"/>
<evidence type="ECO:0000256" key="5">
    <source>
        <dbReference type="ARBA" id="ARBA00022631"/>
    </source>
</evidence>
<name>A0A9Q4ELX5_9BACI</name>
<dbReference type="Pfam" id="PF00576">
    <property type="entry name" value="Transthyretin"/>
    <property type="match status" value="1"/>
</dbReference>
<dbReference type="RefSeq" id="WP_268498551.1">
    <property type="nucleotide sequence ID" value="NZ_JALAVZ010000013.1"/>
</dbReference>
<proteinExistence type="inferred from homology"/>
<evidence type="ECO:0000313" key="10">
    <source>
        <dbReference type="EMBL" id="MCY9186704.1"/>
    </source>
</evidence>
<feature type="domain" description="Transthyretin/hydroxyisourate hydrolase" evidence="9">
    <location>
        <begin position="4"/>
        <end position="116"/>
    </location>
</feature>
<dbReference type="PANTHER" id="PTHR10395">
    <property type="entry name" value="URICASE AND TRANSTHYRETIN-RELATED"/>
    <property type="match status" value="1"/>
</dbReference>
<dbReference type="InterPro" id="IPR000895">
    <property type="entry name" value="Transthyretin/HIU_hydrolase"/>
</dbReference>
<dbReference type="InterPro" id="IPR014306">
    <property type="entry name" value="Hydroxyisourate_hydrolase"/>
</dbReference>
<dbReference type="InterPro" id="IPR023416">
    <property type="entry name" value="Transthyretin/HIU_hydrolase_d"/>
</dbReference>
<feature type="binding site" evidence="7">
    <location>
        <position position="7"/>
    </location>
    <ligand>
        <name>substrate</name>
    </ligand>
</feature>